<evidence type="ECO:0000256" key="2">
    <source>
        <dbReference type="PROSITE-ProRule" id="PRU00169"/>
    </source>
</evidence>
<evidence type="ECO:0000256" key="1">
    <source>
        <dbReference type="ARBA" id="ARBA00022553"/>
    </source>
</evidence>
<dbReference type="EMBL" id="FOXP01000005">
    <property type="protein sequence ID" value="SFP68536.1"/>
    <property type="molecule type" value="Genomic_DNA"/>
</dbReference>
<dbReference type="SMART" id="SM00448">
    <property type="entry name" value="REC"/>
    <property type="match status" value="1"/>
</dbReference>
<reference evidence="4 5" key="1">
    <citation type="submission" date="2016-10" db="EMBL/GenBank/DDBJ databases">
        <authorList>
            <person name="de Groot N.N."/>
        </authorList>
    </citation>
    <scope>NUCLEOTIDE SEQUENCE [LARGE SCALE GENOMIC DNA]</scope>
    <source>
        <strain evidence="4 5">CGMCC 1.9113</strain>
    </source>
</reference>
<protein>
    <submittedName>
        <fullName evidence="4">Response regulator receiver domain-containing protein</fullName>
    </submittedName>
</protein>
<evidence type="ECO:0000313" key="4">
    <source>
        <dbReference type="EMBL" id="SFP68536.1"/>
    </source>
</evidence>
<name>A0A1I5SDY6_9SPHN</name>
<dbReference type="InterPro" id="IPR050595">
    <property type="entry name" value="Bact_response_regulator"/>
</dbReference>
<keyword evidence="5" id="KW-1185">Reference proteome</keyword>
<dbReference type="PANTHER" id="PTHR44591:SF3">
    <property type="entry name" value="RESPONSE REGULATORY DOMAIN-CONTAINING PROTEIN"/>
    <property type="match status" value="1"/>
</dbReference>
<sequence length="119" mass="12233">MNRPRSVILLVEDDPLILIHSTMALEDAGYEVIAAVDGEAALGEISRQANIVALFTDVGLPGAVDGVQVAAAVRAAHPSASIVVTSGQDAPNIGVLPEGGLFMAKPYTAAQLRRALGDC</sequence>
<dbReference type="InterPro" id="IPR001789">
    <property type="entry name" value="Sig_transdc_resp-reg_receiver"/>
</dbReference>
<evidence type="ECO:0000313" key="5">
    <source>
        <dbReference type="Proteomes" id="UP000199586"/>
    </source>
</evidence>
<dbReference type="AlphaFoldDB" id="A0A1I5SDY6"/>
<dbReference type="Gene3D" id="3.40.50.2300">
    <property type="match status" value="1"/>
</dbReference>
<dbReference type="PROSITE" id="PS50110">
    <property type="entry name" value="RESPONSE_REGULATORY"/>
    <property type="match status" value="1"/>
</dbReference>
<feature type="modified residue" description="4-aspartylphosphate" evidence="2">
    <location>
        <position position="57"/>
    </location>
</feature>
<organism evidence="4 5">
    <name type="scientific">Sphingomonas rubra</name>
    <dbReference type="NCBI Taxonomy" id="634430"/>
    <lineage>
        <taxon>Bacteria</taxon>
        <taxon>Pseudomonadati</taxon>
        <taxon>Pseudomonadota</taxon>
        <taxon>Alphaproteobacteria</taxon>
        <taxon>Sphingomonadales</taxon>
        <taxon>Sphingomonadaceae</taxon>
        <taxon>Sphingomonas</taxon>
    </lineage>
</organism>
<dbReference type="OrthoDB" id="9784719at2"/>
<evidence type="ECO:0000259" key="3">
    <source>
        <dbReference type="PROSITE" id="PS50110"/>
    </source>
</evidence>
<keyword evidence="1 2" id="KW-0597">Phosphoprotein</keyword>
<feature type="domain" description="Response regulatory" evidence="3">
    <location>
        <begin position="7"/>
        <end position="119"/>
    </location>
</feature>
<dbReference type="RefSeq" id="WP_093333054.1">
    <property type="nucleotide sequence ID" value="NZ_FOXP01000005.1"/>
</dbReference>
<gene>
    <name evidence="4" type="ORF">SAMN04488241_105142</name>
</gene>
<dbReference type="Pfam" id="PF00072">
    <property type="entry name" value="Response_reg"/>
    <property type="match status" value="1"/>
</dbReference>
<dbReference type="InterPro" id="IPR011006">
    <property type="entry name" value="CheY-like_superfamily"/>
</dbReference>
<dbReference type="PANTHER" id="PTHR44591">
    <property type="entry name" value="STRESS RESPONSE REGULATOR PROTEIN 1"/>
    <property type="match status" value="1"/>
</dbReference>
<dbReference type="GO" id="GO:0000160">
    <property type="term" value="P:phosphorelay signal transduction system"/>
    <property type="evidence" value="ECO:0007669"/>
    <property type="project" value="InterPro"/>
</dbReference>
<dbReference type="SUPFAM" id="SSF52172">
    <property type="entry name" value="CheY-like"/>
    <property type="match status" value="1"/>
</dbReference>
<accession>A0A1I5SDY6</accession>
<dbReference type="Proteomes" id="UP000199586">
    <property type="component" value="Unassembled WGS sequence"/>
</dbReference>
<proteinExistence type="predicted"/>
<dbReference type="STRING" id="634430.SAMN04488241_105142"/>